<organism evidence="1 2">
    <name type="scientific">Pyrus ussuriensis x Pyrus communis</name>
    <dbReference type="NCBI Taxonomy" id="2448454"/>
    <lineage>
        <taxon>Eukaryota</taxon>
        <taxon>Viridiplantae</taxon>
        <taxon>Streptophyta</taxon>
        <taxon>Embryophyta</taxon>
        <taxon>Tracheophyta</taxon>
        <taxon>Spermatophyta</taxon>
        <taxon>Magnoliopsida</taxon>
        <taxon>eudicotyledons</taxon>
        <taxon>Gunneridae</taxon>
        <taxon>Pentapetalae</taxon>
        <taxon>rosids</taxon>
        <taxon>fabids</taxon>
        <taxon>Rosales</taxon>
        <taxon>Rosaceae</taxon>
        <taxon>Amygdaloideae</taxon>
        <taxon>Maleae</taxon>
        <taxon>Pyrus</taxon>
    </lineage>
</organism>
<comment type="caution">
    <text evidence="1">The sequence shown here is derived from an EMBL/GenBank/DDBJ whole genome shotgun (WGS) entry which is preliminary data.</text>
</comment>
<dbReference type="Proteomes" id="UP000327157">
    <property type="component" value="Chromosome 11"/>
</dbReference>
<evidence type="ECO:0000313" key="1">
    <source>
        <dbReference type="EMBL" id="KAB2606224.1"/>
    </source>
</evidence>
<sequence>MRLRGLDGRVIKRQSRAGLRRTAIGMWCHSWCFQTGSIVDAGDFYTNRLTILSGFNGALIKSIVGAEHVLEAAISAKKYKDLLVDS</sequence>
<protein>
    <submittedName>
        <fullName evidence="1">Uncharacterized protein</fullName>
    </submittedName>
</protein>
<name>A0A5N5G6K1_9ROSA</name>
<dbReference type="EMBL" id="SMOL01000559">
    <property type="protein sequence ID" value="KAB2606224.1"/>
    <property type="molecule type" value="Genomic_DNA"/>
</dbReference>
<reference evidence="1 2" key="3">
    <citation type="submission" date="2019-11" db="EMBL/GenBank/DDBJ databases">
        <title>A de novo genome assembly of a pear dwarfing rootstock.</title>
        <authorList>
            <person name="Wang F."/>
            <person name="Wang J."/>
            <person name="Li S."/>
            <person name="Zhang Y."/>
            <person name="Fang M."/>
            <person name="Ma L."/>
            <person name="Zhao Y."/>
            <person name="Jiang S."/>
        </authorList>
    </citation>
    <scope>NUCLEOTIDE SEQUENCE [LARGE SCALE GENOMIC DNA]</scope>
    <source>
        <strain evidence="1">S2</strain>
        <tissue evidence="1">Leaf</tissue>
    </source>
</reference>
<dbReference type="AlphaFoldDB" id="A0A5N5G6K1"/>
<accession>A0A5N5G6K1</accession>
<proteinExistence type="predicted"/>
<reference evidence="2" key="2">
    <citation type="submission" date="2019-10" db="EMBL/GenBank/DDBJ databases">
        <title>A de novo genome assembly of a pear dwarfing rootstock.</title>
        <authorList>
            <person name="Wang F."/>
            <person name="Wang J."/>
            <person name="Li S."/>
            <person name="Zhang Y."/>
            <person name="Fang M."/>
            <person name="Ma L."/>
            <person name="Zhao Y."/>
            <person name="Jiang S."/>
        </authorList>
    </citation>
    <scope>NUCLEOTIDE SEQUENCE [LARGE SCALE GENOMIC DNA]</scope>
</reference>
<evidence type="ECO:0000313" key="2">
    <source>
        <dbReference type="Proteomes" id="UP000327157"/>
    </source>
</evidence>
<keyword evidence="2" id="KW-1185">Reference proteome</keyword>
<reference evidence="1 2" key="1">
    <citation type="submission" date="2019-09" db="EMBL/GenBank/DDBJ databases">
        <authorList>
            <person name="Ou C."/>
        </authorList>
    </citation>
    <scope>NUCLEOTIDE SEQUENCE [LARGE SCALE GENOMIC DNA]</scope>
    <source>
        <strain evidence="1">S2</strain>
        <tissue evidence="1">Leaf</tissue>
    </source>
</reference>
<gene>
    <name evidence="1" type="ORF">D8674_005941</name>
</gene>